<feature type="region of interest" description="Disordered" evidence="3">
    <location>
        <begin position="1089"/>
        <end position="1142"/>
    </location>
</feature>
<dbReference type="InterPro" id="IPR013762">
    <property type="entry name" value="Integrase-like_cat_sf"/>
</dbReference>
<protein>
    <submittedName>
        <fullName evidence="4">Uncharacterized protein</fullName>
    </submittedName>
</protein>
<keyword evidence="1" id="KW-0233">DNA recombination</keyword>
<keyword evidence="6" id="KW-1185">Reference proteome</keyword>
<dbReference type="GO" id="GO:0003677">
    <property type="term" value="F:DNA binding"/>
    <property type="evidence" value="ECO:0007669"/>
    <property type="project" value="InterPro"/>
</dbReference>
<dbReference type="InterPro" id="IPR011010">
    <property type="entry name" value="DNA_brk_join_enz"/>
</dbReference>
<dbReference type="InterPro" id="IPR052055">
    <property type="entry name" value="Hepadnavirus_pol/RT"/>
</dbReference>
<dbReference type="InterPro" id="IPR036770">
    <property type="entry name" value="Ankyrin_rpt-contain_sf"/>
</dbReference>
<gene>
    <name evidence="4" type="ORF">C1SCF055_LOCUS4559</name>
</gene>
<evidence type="ECO:0000313" key="6">
    <source>
        <dbReference type="Proteomes" id="UP001152797"/>
    </source>
</evidence>
<feature type="compositionally biased region" description="Basic and acidic residues" evidence="3">
    <location>
        <begin position="1089"/>
        <end position="1110"/>
    </location>
</feature>
<dbReference type="Gene3D" id="1.25.40.20">
    <property type="entry name" value="Ankyrin repeat-containing domain"/>
    <property type="match status" value="1"/>
</dbReference>
<dbReference type="GO" id="GO:0006310">
    <property type="term" value="P:DNA recombination"/>
    <property type="evidence" value="ECO:0007669"/>
    <property type="project" value="UniProtKB-KW"/>
</dbReference>
<dbReference type="Pfam" id="PF00023">
    <property type="entry name" value="Ank"/>
    <property type="match status" value="1"/>
</dbReference>
<feature type="region of interest" description="Disordered" evidence="3">
    <location>
        <begin position="1595"/>
        <end position="1621"/>
    </location>
</feature>
<evidence type="ECO:0000313" key="4">
    <source>
        <dbReference type="EMBL" id="CAI3976335.1"/>
    </source>
</evidence>
<feature type="repeat" description="ANK" evidence="2">
    <location>
        <begin position="1547"/>
        <end position="1579"/>
    </location>
</feature>
<name>A0A9P1BNS8_9DINO</name>
<dbReference type="PANTHER" id="PTHR33050:SF7">
    <property type="entry name" value="RIBONUCLEASE H"/>
    <property type="match status" value="1"/>
</dbReference>
<reference evidence="5" key="2">
    <citation type="submission" date="2024-04" db="EMBL/GenBank/DDBJ databases">
        <authorList>
            <person name="Chen Y."/>
            <person name="Shah S."/>
            <person name="Dougan E. K."/>
            <person name="Thang M."/>
            <person name="Chan C."/>
        </authorList>
    </citation>
    <scope>NUCLEOTIDE SEQUENCE [LARGE SCALE GENOMIC DNA]</scope>
</reference>
<evidence type="ECO:0000313" key="5">
    <source>
        <dbReference type="EMBL" id="CAL1129710.1"/>
    </source>
</evidence>
<dbReference type="SUPFAM" id="SSF48403">
    <property type="entry name" value="Ankyrin repeat"/>
    <property type="match status" value="1"/>
</dbReference>
<dbReference type="InterPro" id="IPR002110">
    <property type="entry name" value="Ankyrin_rpt"/>
</dbReference>
<accession>A0A9P1BNS8</accession>
<evidence type="ECO:0000256" key="3">
    <source>
        <dbReference type="SAM" id="MobiDB-lite"/>
    </source>
</evidence>
<organism evidence="4">
    <name type="scientific">Cladocopium goreaui</name>
    <dbReference type="NCBI Taxonomy" id="2562237"/>
    <lineage>
        <taxon>Eukaryota</taxon>
        <taxon>Sar</taxon>
        <taxon>Alveolata</taxon>
        <taxon>Dinophyceae</taxon>
        <taxon>Suessiales</taxon>
        <taxon>Symbiodiniaceae</taxon>
        <taxon>Cladocopium</taxon>
    </lineage>
</organism>
<dbReference type="GO" id="GO:0015074">
    <property type="term" value="P:DNA integration"/>
    <property type="evidence" value="ECO:0007669"/>
    <property type="project" value="InterPro"/>
</dbReference>
<dbReference type="EMBL" id="CAMXCT010000262">
    <property type="protein sequence ID" value="CAI3976335.1"/>
    <property type="molecule type" value="Genomic_DNA"/>
</dbReference>
<keyword evidence="2" id="KW-0040">ANK repeat</keyword>
<evidence type="ECO:0000256" key="2">
    <source>
        <dbReference type="PROSITE-ProRule" id="PRU00023"/>
    </source>
</evidence>
<dbReference type="PROSITE" id="PS50088">
    <property type="entry name" value="ANK_REPEAT"/>
    <property type="match status" value="1"/>
</dbReference>
<sequence>MAFTPGSICYLDYGEAPPCIHTRLVLAALDDPNAPGDFVVCSPDLDIFVEQLEAGNVDLTGFFPGVANGMPPPGVNPAHIYGFQPMRPADYARLLEAGRNEASRELAVAGLPVAAPDAGTQVWILAEYVEGRKIGERLIPPAGHPKSGPWGLMDVVDKNNVSKPCLIHHILETDIPAFCEERVRLARLTETTEGDDRLAGEDVRTLEVRYGMNGERLRNFRESINEVQVCEFEDFPFEPRTALDYAKAIASIAESATAQHHLWIGASRIPEGDRSVYEDEVLARVLDLAVTYDSLNIGNLACMELVCRRRQLISDAHSSSPGAPSYTGAEDYLGQTYKHGGGIVVPALTDFVSKKMQAQSQILKERRKLAEAKITKKGNPNPKAAPKGPFRRMQRANWSSSVFHKPTGDGRKRDAFPLPTLELESAPRGQVCRSVAQRIQSRRAVTFEVNKSINALNSLFFGGNGPSHGSTVSSLCRLPSNQRAAIGDIIDSVKRFGPNPTGATGSEALGALRAASSGYDDAALGVGDVVPLNLDHLSLPEGLKSGVDLLGALDDSVRCVVEDFEEHMLQDADVWTWISRNAQKLVPYDDPSLRSKGKYLEFLRELHDRGILGFTQDCRGRVGAFTVSKLIGSRDYGSVCASMRRFCPAIVVLPMGFSWSFYLVQHIHEQSVLRSLQIPRDNIILEGQPAPTVRDSEVLSMPYCDNIHTLCTDPDICNSSKCLISRDLEELGFQLHEDEPASTLFETLGGVVDGSRGEVRATAQRAWRIKLAFEHVLTIPVSGKTIQKLLGHAMFLCVLNRCGMSIFRSLYDFVERHSEAGGKYWLQGREVEECKVFSGLIPLLYSSLRRHWSPTVTCTDASPAGYGVCETVLDPKDVSDIGRWHEKWRFKRLKPEHWNPRRRAGGLDVLGDPSSVLGVDEEERLLDQYVVDKDFPEVNPIFLDPNGWQTKLMGKWNNTTEHITIKEGRALVLAFRRLCRAGHSRGKRHLFLCDNLSLVFAANKGRAHSYDMLRITQQLSALSLAGGFSYRVRWIPSEHNTADGPSRGQVRAGSFQPFPCGTTEAEGACEIVEQPTAADELPNETRCEDLREEEGQTGHSSDEERKREVETTTSSKGREAPTATGDRCGAPGSNWQDDYSGRKVSQCRGDQVDLALADFLDVMFVEGRSANEGEKVVASVEYHLLESKGTLAHSRRALRGWRKEKPPQSRLPLPALLAEGMAMVLLGQGRRLKAIKLLVDHDTYLRPGESIDLRGKDLVVPIMGGGQQYRHYNLVVRDAEAGKPDKVGVYDNNVPFNTPGKEYLGQILHQHVAQLNKPEDKIYNFSSADFRKDFAEAGKILGISGLHPYQLRHGGAAEQLHSGVRDHAAVKARGRWHTDQSVRRYTKTGKIQQLLSKLSPVSLEFCRWSKRNMEQVLRGSIRPREVHINLQDVPASGKKGVQVGHLQPHHHIGDITDITFEHTSHNLPLKKCVSLLANVNLRFSLHFGLIFYANIDTVSLLMKASADINEQLEVPMKKTGWWMLLKLLSLRHTVSPSALTYLAYHHSGATPLMLSIITGKFDCASLLLAAGARVDLKNRRGKTAVDIAQETRAPISLTRPPADGTDSVESYQSDPLVSCSF</sequence>
<dbReference type="Gene3D" id="1.10.443.10">
    <property type="entry name" value="Intergrase catalytic core"/>
    <property type="match status" value="1"/>
</dbReference>
<dbReference type="SUPFAM" id="SSF56349">
    <property type="entry name" value="DNA breaking-rejoining enzymes"/>
    <property type="match status" value="1"/>
</dbReference>
<feature type="compositionally biased region" description="Polar residues" evidence="3">
    <location>
        <begin position="1607"/>
        <end position="1621"/>
    </location>
</feature>
<proteinExistence type="predicted"/>
<dbReference type="EMBL" id="CAMXCT020000262">
    <property type="protein sequence ID" value="CAL1129710.1"/>
    <property type="molecule type" value="Genomic_DNA"/>
</dbReference>
<dbReference type="Proteomes" id="UP001152797">
    <property type="component" value="Unassembled WGS sequence"/>
</dbReference>
<dbReference type="PANTHER" id="PTHR33050">
    <property type="entry name" value="REVERSE TRANSCRIPTASE DOMAIN-CONTAINING PROTEIN"/>
    <property type="match status" value="1"/>
</dbReference>
<reference evidence="4" key="1">
    <citation type="submission" date="2022-10" db="EMBL/GenBank/DDBJ databases">
        <authorList>
            <person name="Chen Y."/>
            <person name="Dougan E. K."/>
            <person name="Chan C."/>
            <person name="Rhodes N."/>
            <person name="Thang M."/>
        </authorList>
    </citation>
    <scope>NUCLEOTIDE SEQUENCE</scope>
</reference>
<evidence type="ECO:0000256" key="1">
    <source>
        <dbReference type="ARBA" id="ARBA00023172"/>
    </source>
</evidence>
<dbReference type="OrthoDB" id="414118at2759"/>
<dbReference type="PROSITE" id="PS50297">
    <property type="entry name" value="ANK_REP_REGION"/>
    <property type="match status" value="1"/>
</dbReference>
<dbReference type="EMBL" id="CAMXCT030000262">
    <property type="protein sequence ID" value="CAL4763647.1"/>
    <property type="molecule type" value="Genomic_DNA"/>
</dbReference>
<comment type="caution">
    <text evidence="4">The sequence shown here is derived from an EMBL/GenBank/DDBJ whole genome shotgun (WGS) entry which is preliminary data.</text>
</comment>